<evidence type="ECO:0000256" key="2">
    <source>
        <dbReference type="ARBA" id="ARBA00022737"/>
    </source>
</evidence>
<accession>A0A314V234</accession>
<dbReference type="OrthoDB" id="1166600at2759"/>
<organism evidence="4 5">
    <name type="scientific">Prunus yedoensis var. nudiflora</name>
    <dbReference type="NCBI Taxonomy" id="2094558"/>
    <lineage>
        <taxon>Eukaryota</taxon>
        <taxon>Viridiplantae</taxon>
        <taxon>Streptophyta</taxon>
        <taxon>Embryophyta</taxon>
        <taxon>Tracheophyta</taxon>
        <taxon>Spermatophyta</taxon>
        <taxon>Magnoliopsida</taxon>
        <taxon>eudicotyledons</taxon>
        <taxon>Gunneridae</taxon>
        <taxon>Pentapetalae</taxon>
        <taxon>rosids</taxon>
        <taxon>fabids</taxon>
        <taxon>Rosales</taxon>
        <taxon>Rosaceae</taxon>
        <taxon>Amygdaloideae</taxon>
        <taxon>Amygdaleae</taxon>
        <taxon>Prunus</taxon>
    </lineage>
</organism>
<keyword evidence="5" id="KW-1185">Reference proteome</keyword>
<name>A0A314V234_PRUYE</name>
<proteinExistence type="predicted"/>
<dbReference type="InterPro" id="IPR045344">
    <property type="entry name" value="C-JID"/>
</dbReference>
<reference evidence="4 5" key="1">
    <citation type="submission" date="2018-02" db="EMBL/GenBank/DDBJ databases">
        <title>Draft genome of wild Prunus yedoensis var. nudiflora.</title>
        <authorList>
            <person name="Baek S."/>
            <person name="Kim J.-H."/>
            <person name="Choi K."/>
            <person name="Kim G.-B."/>
            <person name="Cho A."/>
            <person name="Jang H."/>
            <person name="Shin C.-H."/>
            <person name="Yu H.-J."/>
            <person name="Mun J.-H."/>
        </authorList>
    </citation>
    <scope>NUCLEOTIDE SEQUENCE [LARGE SCALE GENOMIC DNA]</scope>
    <source>
        <strain evidence="5">cv. Jeju island</strain>
        <tissue evidence="4">Leaf</tissue>
    </source>
</reference>
<evidence type="ECO:0000259" key="3">
    <source>
        <dbReference type="Pfam" id="PF20160"/>
    </source>
</evidence>
<keyword evidence="1" id="KW-0433">Leucine-rich repeat</keyword>
<dbReference type="EMBL" id="PJQY01002732">
    <property type="protein sequence ID" value="PQM43022.1"/>
    <property type="molecule type" value="Genomic_DNA"/>
</dbReference>
<dbReference type="STRING" id="2094558.A0A314V234"/>
<evidence type="ECO:0000313" key="4">
    <source>
        <dbReference type="EMBL" id="PQM43022.1"/>
    </source>
</evidence>
<evidence type="ECO:0000256" key="1">
    <source>
        <dbReference type="ARBA" id="ARBA00022614"/>
    </source>
</evidence>
<dbReference type="AlphaFoldDB" id="A0A314V234"/>
<dbReference type="Proteomes" id="UP000250321">
    <property type="component" value="Unassembled WGS sequence"/>
</dbReference>
<keyword evidence="2" id="KW-0677">Repeat</keyword>
<comment type="caution">
    <text evidence="4">The sequence shown here is derived from an EMBL/GenBank/DDBJ whole genome shotgun (WGS) entry which is preliminary data.</text>
</comment>
<protein>
    <submittedName>
        <fullName evidence="4">TMV resistance protein N</fullName>
    </submittedName>
</protein>
<sequence>MPTFEIVTPGSRIPEWFNNQSVGDSLIVELPPCTTSICIAFCAVFEDGAPVDHPNPRHYLSTYFQIECRPGEVDKECSQMKISFQTLSYKGCPSGAKTYCSGIKKCGFRLVHKQDMEELNQIMMMNHSINISTKAPRNSADASARWNKPTRIFNQKLSIEN</sequence>
<evidence type="ECO:0000313" key="5">
    <source>
        <dbReference type="Proteomes" id="UP000250321"/>
    </source>
</evidence>
<gene>
    <name evidence="4" type="ORF">Pyn_00557</name>
</gene>
<feature type="domain" description="C-JID" evidence="3">
    <location>
        <begin position="9"/>
        <end position="117"/>
    </location>
</feature>
<dbReference type="Pfam" id="PF20160">
    <property type="entry name" value="C-JID"/>
    <property type="match status" value="1"/>
</dbReference>